<keyword evidence="3" id="KW-1185">Reference proteome</keyword>
<organism evidence="2 3">
    <name type="scientific">Helianthus annuus</name>
    <name type="common">Common sunflower</name>
    <dbReference type="NCBI Taxonomy" id="4232"/>
    <lineage>
        <taxon>Eukaryota</taxon>
        <taxon>Viridiplantae</taxon>
        <taxon>Streptophyta</taxon>
        <taxon>Embryophyta</taxon>
        <taxon>Tracheophyta</taxon>
        <taxon>Spermatophyta</taxon>
        <taxon>Magnoliopsida</taxon>
        <taxon>eudicotyledons</taxon>
        <taxon>Gunneridae</taxon>
        <taxon>Pentapetalae</taxon>
        <taxon>asterids</taxon>
        <taxon>campanulids</taxon>
        <taxon>Asterales</taxon>
        <taxon>Asteraceae</taxon>
        <taxon>Asteroideae</taxon>
        <taxon>Heliantheae alliance</taxon>
        <taxon>Heliantheae</taxon>
        <taxon>Helianthus</taxon>
    </lineage>
</organism>
<protein>
    <submittedName>
        <fullName evidence="2">Uncharacterized protein</fullName>
    </submittedName>
</protein>
<dbReference type="Proteomes" id="UP000215914">
    <property type="component" value="Chromosome 12"/>
</dbReference>
<proteinExistence type="predicted"/>
<dbReference type="Gramene" id="mRNA:HanXRQr2_Chr12g0552561">
    <property type="protein sequence ID" value="mRNA:HanXRQr2_Chr12g0552561"/>
    <property type="gene ID" value="HanXRQr2_Chr12g0552561"/>
</dbReference>
<evidence type="ECO:0000313" key="1">
    <source>
        <dbReference type="EMBL" id="KAF5778860.1"/>
    </source>
</evidence>
<dbReference type="InParanoid" id="A0A251T6A3"/>
<sequence>MSRWFEFSVRVSVWLGSQSAAVKQGQRWSTAVNRFWFGFRFFVFGSGQLGSNTANPVNSVNSVNPVNSVNSASRLGQHVRCFDLTIWNIVECTLASHVLETTSYIASFAQEYSGYISKLRHGWNRRTMNSRVLSGRSISRSLRLYLLPLCNEDTSPVTSML</sequence>
<reference evidence="1 3" key="1">
    <citation type="journal article" date="2017" name="Nature">
        <title>The sunflower genome provides insights into oil metabolism, flowering and Asterid evolution.</title>
        <authorList>
            <person name="Badouin H."/>
            <person name="Gouzy J."/>
            <person name="Grassa C.J."/>
            <person name="Murat F."/>
            <person name="Staton S.E."/>
            <person name="Cottret L."/>
            <person name="Lelandais-Briere C."/>
            <person name="Owens G.L."/>
            <person name="Carrere S."/>
            <person name="Mayjonade B."/>
            <person name="Legrand L."/>
            <person name="Gill N."/>
            <person name="Kane N.C."/>
            <person name="Bowers J.E."/>
            <person name="Hubner S."/>
            <person name="Bellec A."/>
            <person name="Berard A."/>
            <person name="Berges H."/>
            <person name="Blanchet N."/>
            <person name="Boniface M.C."/>
            <person name="Brunel D."/>
            <person name="Catrice O."/>
            <person name="Chaidir N."/>
            <person name="Claudel C."/>
            <person name="Donnadieu C."/>
            <person name="Faraut T."/>
            <person name="Fievet G."/>
            <person name="Helmstetter N."/>
            <person name="King M."/>
            <person name="Knapp S.J."/>
            <person name="Lai Z."/>
            <person name="Le Paslier M.C."/>
            <person name="Lippi Y."/>
            <person name="Lorenzon L."/>
            <person name="Mandel J.R."/>
            <person name="Marage G."/>
            <person name="Marchand G."/>
            <person name="Marquand E."/>
            <person name="Bret-Mestries E."/>
            <person name="Morien E."/>
            <person name="Nambeesan S."/>
            <person name="Nguyen T."/>
            <person name="Pegot-Espagnet P."/>
            <person name="Pouilly N."/>
            <person name="Raftis F."/>
            <person name="Sallet E."/>
            <person name="Schiex T."/>
            <person name="Thomas J."/>
            <person name="Vandecasteele C."/>
            <person name="Vares D."/>
            <person name="Vear F."/>
            <person name="Vautrin S."/>
            <person name="Crespi M."/>
            <person name="Mangin B."/>
            <person name="Burke J.M."/>
            <person name="Salse J."/>
            <person name="Munos S."/>
            <person name="Vincourt P."/>
            <person name="Rieseberg L.H."/>
            <person name="Langlade N.B."/>
        </authorList>
    </citation>
    <scope>NUCLEOTIDE SEQUENCE [LARGE SCALE GENOMIC DNA]</scope>
    <source>
        <strain evidence="3">cv. SF193</strain>
        <tissue evidence="1">Leaves</tissue>
    </source>
</reference>
<dbReference type="EMBL" id="CM007901">
    <property type="protein sequence ID" value="OTG06172.1"/>
    <property type="molecule type" value="Genomic_DNA"/>
</dbReference>
<dbReference type="AlphaFoldDB" id="A0A251T6A3"/>
<gene>
    <name evidence="2" type="ORF">HannXRQ_Chr12g0381781</name>
    <name evidence="1" type="ORF">HanXRQr2_Chr12g0552561</name>
</gene>
<accession>A0A251T6A3</accession>
<evidence type="ECO:0000313" key="3">
    <source>
        <dbReference type="Proteomes" id="UP000215914"/>
    </source>
</evidence>
<reference evidence="2" key="2">
    <citation type="submission" date="2017-02" db="EMBL/GenBank/DDBJ databases">
        <title>Sunflower complete genome.</title>
        <authorList>
            <person name="Langlade N."/>
            <person name="Munos S."/>
        </authorList>
    </citation>
    <scope>NUCLEOTIDE SEQUENCE [LARGE SCALE GENOMIC DNA]</scope>
    <source>
        <tissue evidence="2">Leaves</tissue>
    </source>
</reference>
<reference evidence="1" key="3">
    <citation type="submission" date="2020-06" db="EMBL/GenBank/DDBJ databases">
        <title>Helianthus annuus Genome sequencing and assembly Release 2.</title>
        <authorList>
            <person name="Gouzy J."/>
            <person name="Langlade N."/>
            <person name="Munos S."/>
        </authorList>
    </citation>
    <scope>NUCLEOTIDE SEQUENCE</scope>
    <source>
        <tissue evidence="1">Leaves</tissue>
    </source>
</reference>
<name>A0A251T6A3_HELAN</name>
<evidence type="ECO:0000313" key="2">
    <source>
        <dbReference type="EMBL" id="OTG06172.1"/>
    </source>
</evidence>
<dbReference type="EMBL" id="MNCJ02000327">
    <property type="protein sequence ID" value="KAF5778860.1"/>
    <property type="molecule type" value="Genomic_DNA"/>
</dbReference>